<reference evidence="1" key="1">
    <citation type="journal article" date="2020" name="Nature">
        <title>Giant virus diversity and host interactions through global metagenomics.</title>
        <authorList>
            <person name="Schulz F."/>
            <person name="Roux S."/>
            <person name="Paez-Espino D."/>
            <person name="Jungbluth S."/>
            <person name="Walsh D.A."/>
            <person name="Denef V.J."/>
            <person name="McMahon K.D."/>
            <person name="Konstantinidis K.T."/>
            <person name="Eloe-Fadrosh E.A."/>
            <person name="Kyrpides N.C."/>
            <person name="Woyke T."/>
        </authorList>
    </citation>
    <scope>NUCLEOTIDE SEQUENCE</scope>
    <source>
        <strain evidence="1">GVMAG-M-3300023174-129</strain>
    </source>
</reference>
<name>A0A6C0D7A1_9ZZZZ</name>
<protein>
    <submittedName>
        <fullName evidence="1">Uncharacterized protein</fullName>
    </submittedName>
</protein>
<evidence type="ECO:0000313" key="1">
    <source>
        <dbReference type="EMBL" id="QHT12411.1"/>
    </source>
</evidence>
<sequence length="128" mass="15160">MESMEVDEPINDIFDEIKGLMKNIIQETNEVLKHSHSAFKKTKDKMINLERIELKPSSTIKQWLQEKNCSSFTIPDFFELLFNNENNKLDFNTKHIILCEKDALVLGFRSNQPISIYEIFERLPTYFQ</sequence>
<dbReference type="AlphaFoldDB" id="A0A6C0D7A1"/>
<accession>A0A6C0D7A1</accession>
<dbReference type="EMBL" id="MN739545">
    <property type="protein sequence ID" value="QHT12411.1"/>
    <property type="molecule type" value="Genomic_DNA"/>
</dbReference>
<proteinExistence type="predicted"/>
<organism evidence="1">
    <name type="scientific">viral metagenome</name>
    <dbReference type="NCBI Taxonomy" id="1070528"/>
    <lineage>
        <taxon>unclassified sequences</taxon>
        <taxon>metagenomes</taxon>
        <taxon>organismal metagenomes</taxon>
    </lineage>
</organism>